<evidence type="ECO:0000256" key="1">
    <source>
        <dbReference type="SAM" id="MobiDB-lite"/>
    </source>
</evidence>
<feature type="domain" description="PH" evidence="2">
    <location>
        <begin position="205"/>
        <end position="302"/>
    </location>
</feature>
<gene>
    <name evidence="3" type="ORF">BJ554DRAFT_1815</name>
</gene>
<name>A0A8H8A138_9FUNG</name>
<proteinExistence type="predicted"/>
<dbReference type="OrthoDB" id="73680at2759"/>
<feature type="region of interest" description="Disordered" evidence="1">
    <location>
        <begin position="357"/>
        <end position="411"/>
    </location>
</feature>
<reference evidence="3 4" key="1">
    <citation type="journal article" name="Sci. Rep.">
        <title>Genome-scale phylogenetic analyses confirm Olpidium as the closest living zoosporic fungus to the non-flagellated, terrestrial fungi.</title>
        <authorList>
            <person name="Chang Y."/>
            <person name="Rochon D."/>
            <person name="Sekimoto S."/>
            <person name="Wang Y."/>
            <person name="Chovatia M."/>
            <person name="Sandor L."/>
            <person name="Salamov A."/>
            <person name="Grigoriev I.V."/>
            <person name="Stajich J.E."/>
            <person name="Spatafora J.W."/>
        </authorList>
    </citation>
    <scope>NUCLEOTIDE SEQUENCE [LARGE SCALE GENOMIC DNA]</scope>
    <source>
        <strain evidence="3">S191</strain>
    </source>
</reference>
<dbReference type="PROSITE" id="PS50003">
    <property type="entry name" value="PH_DOMAIN"/>
    <property type="match status" value="1"/>
</dbReference>
<feature type="region of interest" description="Disordered" evidence="1">
    <location>
        <begin position="83"/>
        <end position="105"/>
    </location>
</feature>
<feature type="compositionally biased region" description="Pro residues" evidence="1">
    <location>
        <begin position="42"/>
        <end position="51"/>
    </location>
</feature>
<feature type="region of interest" description="Disordered" evidence="1">
    <location>
        <begin position="502"/>
        <end position="529"/>
    </location>
</feature>
<dbReference type="SMART" id="SM00233">
    <property type="entry name" value="PH"/>
    <property type="match status" value="1"/>
</dbReference>
<evidence type="ECO:0000313" key="4">
    <source>
        <dbReference type="Proteomes" id="UP000673691"/>
    </source>
</evidence>
<sequence>MDLATLKELGIASFGKRFNIARAVSELKEEWASVSPAAVPGPGEPRAPVGPWPAAGREHVGSAESPGGPAINEKFVAVENARPISSACSPPPPSRSRGGPGISRARSVMSRLLPSMTRDRSEFESTAPVLTPGANVRQRRDFESRPSFVAERKIFAQDRPDAPLESTKFVVPVEPAEEAARSDSDDLPFAEVSCDQIDGSKFFEDAEHAGWLHRRRGGKIKSWQNVWCSSKNGVLFYQKYKGHRKVLWSVQLKGYKVVPDPNICRGRYCWKAKHESRRTLYFYTDNADDMRAWVRLMMKASIQLDVGAPVVSSYADKTVPIHVAQEMRPRPPSLCETACWTADALRKRCFLLQRPGTSASASSPATPLSDSAFSSSRAASGSRCSSPATSASSDEVREINPTEGQSSHGFVRWADSPETRIAFAGVHPEFRKGAAFGACHENPEEYEEAGLHVEVRASFTRRVGLSLSLSVSLSFALWVEFRSTAFAVGRKGVDEFRARRARRADRKRPGRPAIWREPPRARRGGFGLPERDAAVARELHVPDGRQ</sequence>
<comment type="caution">
    <text evidence="3">The sequence shown here is derived from an EMBL/GenBank/DDBJ whole genome shotgun (WGS) entry which is preliminary data.</text>
</comment>
<dbReference type="SUPFAM" id="SSF50729">
    <property type="entry name" value="PH domain-like"/>
    <property type="match status" value="1"/>
</dbReference>
<accession>A0A8H8A138</accession>
<dbReference type="PANTHER" id="PTHR12752">
    <property type="entry name" value="PHOSPHOINOSITOL 3-PHOSPHATE-BINDING PROTEIN"/>
    <property type="match status" value="1"/>
</dbReference>
<evidence type="ECO:0000259" key="2">
    <source>
        <dbReference type="PROSITE" id="PS50003"/>
    </source>
</evidence>
<feature type="compositionally biased region" description="Low complexity" evidence="1">
    <location>
        <begin position="357"/>
        <end position="393"/>
    </location>
</feature>
<dbReference type="Gene3D" id="2.30.29.30">
    <property type="entry name" value="Pleckstrin-homology domain (PH domain)/Phosphotyrosine-binding domain (PTB)"/>
    <property type="match status" value="1"/>
</dbReference>
<dbReference type="EMBL" id="JAEFCI010001156">
    <property type="protein sequence ID" value="KAG5463091.1"/>
    <property type="molecule type" value="Genomic_DNA"/>
</dbReference>
<dbReference type="AlphaFoldDB" id="A0A8H8A138"/>
<dbReference type="InterPro" id="IPR011993">
    <property type="entry name" value="PH-like_dom_sf"/>
</dbReference>
<evidence type="ECO:0000313" key="3">
    <source>
        <dbReference type="EMBL" id="KAG5463091.1"/>
    </source>
</evidence>
<feature type="region of interest" description="Disordered" evidence="1">
    <location>
        <begin position="35"/>
        <end position="70"/>
    </location>
</feature>
<dbReference type="PANTHER" id="PTHR12752:SF9">
    <property type="entry name" value="KRAMER, ISOFORM I"/>
    <property type="match status" value="1"/>
</dbReference>
<organism evidence="3 4">
    <name type="scientific">Olpidium bornovanus</name>
    <dbReference type="NCBI Taxonomy" id="278681"/>
    <lineage>
        <taxon>Eukaryota</taxon>
        <taxon>Fungi</taxon>
        <taxon>Fungi incertae sedis</taxon>
        <taxon>Olpidiomycota</taxon>
        <taxon>Olpidiomycotina</taxon>
        <taxon>Olpidiomycetes</taxon>
        <taxon>Olpidiales</taxon>
        <taxon>Olpidiaceae</taxon>
        <taxon>Olpidium</taxon>
    </lineage>
</organism>
<dbReference type="Pfam" id="PF00169">
    <property type="entry name" value="PH"/>
    <property type="match status" value="1"/>
</dbReference>
<dbReference type="Proteomes" id="UP000673691">
    <property type="component" value="Unassembled WGS sequence"/>
</dbReference>
<keyword evidence="4" id="KW-1185">Reference proteome</keyword>
<protein>
    <recommendedName>
        <fullName evidence="2">PH domain-containing protein</fullName>
    </recommendedName>
</protein>
<dbReference type="InterPro" id="IPR001849">
    <property type="entry name" value="PH_domain"/>
</dbReference>